<evidence type="ECO:0000256" key="11">
    <source>
        <dbReference type="ARBA" id="ARBA00023136"/>
    </source>
</evidence>
<keyword evidence="5" id="KW-0349">Heme</keyword>
<keyword evidence="14" id="KW-0560">Oxidoreductase</keyword>
<dbReference type="Gene3D" id="1.10.3820.10">
    <property type="entry name" value="Di-heme elbow motif domain"/>
    <property type="match status" value="1"/>
</dbReference>
<dbReference type="EC" id="1.7.2.2" evidence="14"/>
<comment type="similarity">
    <text evidence="2">Belongs to the NapC/NirT/NrfH family.</text>
</comment>
<gene>
    <name evidence="14" type="primary">nrfH</name>
    <name evidence="14" type="ORF">F0U60_00245</name>
</gene>
<evidence type="ECO:0000256" key="10">
    <source>
        <dbReference type="ARBA" id="ARBA00023004"/>
    </source>
</evidence>
<dbReference type="SUPFAM" id="SSF48695">
    <property type="entry name" value="Multiheme cytochromes"/>
    <property type="match status" value="1"/>
</dbReference>
<keyword evidence="6 12" id="KW-0812">Transmembrane</keyword>
<dbReference type="EMBL" id="CP043494">
    <property type="protein sequence ID" value="WNG52154.1"/>
    <property type="molecule type" value="Genomic_DNA"/>
</dbReference>
<evidence type="ECO:0000256" key="9">
    <source>
        <dbReference type="ARBA" id="ARBA00022989"/>
    </source>
</evidence>
<dbReference type="Pfam" id="PF03264">
    <property type="entry name" value="Cytochrom_NNT"/>
    <property type="match status" value="1"/>
</dbReference>
<evidence type="ECO:0000256" key="7">
    <source>
        <dbReference type="ARBA" id="ARBA00022723"/>
    </source>
</evidence>
<dbReference type="InterPro" id="IPR017571">
    <property type="entry name" value="NrfH"/>
</dbReference>
<feature type="domain" description="NapC/NirT cytochrome c N-terminal" evidence="13">
    <location>
        <begin position="24"/>
        <end position="166"/>
    </location>
</feature>
<keyword evidence="15" id="KW-1185">Reference proteome</keyword>
<dbReference type="GO" id="GO:0042279">
    <property type="term" value="F:nitrite reductase (cytochrome, ammonia-forming) activity"/>
    <property type="evidence" value="ECO:0007669"/>
    <property type="project" value="UniProtKB-EC"/>
</dbReference>
<dbReference type="NCBIfam" id="TIGR03153">
    <property type="entry name" value="cytochr_NrfH"/>
    <property type="match status" value="1"/>
</dbReference>
<dbReference type="Proteomes" id="UP001611383">
    <property type="component" value="Chromosome"/>
</dbReference>
<keyword evidence="4" id="KW-1003">Cell membrane</keyword>
<evidence type="ECO:0000259" key="13">
    <source>
        <dbReference type="Pfam" id="PF03264"/>
    </source>
</evidence>
<dbReference type="PANTHER" id="PTHR30333:SF1">
    <property type="entry name" value="CYTOCHROME C-TYPE PROTEIN NAPC"/>
    <property type="match status" value="1"/>
</dbReference>
<keyword evidence="10" id="KW-0408">Iron</keyword>
<dbReference type="InterPro" id="IPR038266">
    <property type="entry name" value="NapC/NirT_cytc_sf"/>
</dbReference>
<protein>
    <submittedName>
        <fullName evidence="14">Cytochrome c nitrite reductase small subunit</fullName>
        <ecNumber evidence="14">1.7.2.2</ecNumber>
    </submittedName>
</protein>
<dbReference type="InterPro" id="IPR036280">
    <property type="entry name" value="Multihaem_cyt_sf"/>
</dbReference>
<keyword evidence="7" id="KW-0479">Metal-binding</keyword>
<evidence type="ECO:0000256" key="6">
    <source>
        <dbReference type="ARBA" id="ARBA00022692"/>
    </source>
</evidence>
<keyword evidence="3" id="KW-0813">Transport</keyword>
<evidence type="ECO:0000256" key="8">
    <source>
        <dbReference type="ARBA" id="ARBA00022982"/>
    </source>
</evidence>
<sequence>METPPPETSTGPKRRGPSTFAWLSLGLSVVIGLAVGIGGFTFAYAKGASYMTDDPAACANCHVMNDQYSGWLKSSHHTVAVCNDCHTPHGFVGKYTAKALNGWHHSVAFTSGNFHEPIQIGPRNRAVTEERCRTCHQPIVQAIDAHAVDTQGELSCIRCHSDVGHNP</sequence>
<keyword evidence="11 12" id="KW-0472">Membrane</keyword>
<feature type="transmembrane region" description="Helical" evidence="12">
    <location>
        <begin position="20"/>
        <end position="45"/>
    </location>
</feature>
<keyword evidence="9 12" id="KW-1133">Transmembrane helix</keyword>
<evidence type="ECO:0000313" key="14">
    <source>
        <dbReference type="EMBL" id="WNG52154.1"/>
    </source>
</evidence>
<evidence type="ECO:0000256" key="4">
    <source>
        <dbReference type="ARBA" id="ARBA00022475"/>
    </source>
</evidence>
<keyword evidence="8" id="KW-0249">Electron transport</keyword>
<evidence type="ECO:0000256" key="1">
    <source>
        <dbReference type="ARBA" id="ARBA00004236"/>
    </source>
</evidence>
<dbReference type="InterPro" id="IPR051174">
    <property type="entry name" value="Cytochrome_c-type_ET"/>
</dbReference>
<dbReference type="PANTHER" id="PTHR30333">
    <property type="entry name" value="CYTOCHROME C-TYPE PROTEIN"/>
    <property type="match status" value="1"/>
</dbReference>
<accession>A0ABY9X9Y3</accession>
<evidence type="ECO:0000256" key="3">
    <source>
        <dbReference type="ARBA" id="ARBA00022448"/>
    </source>
</evidence>
<evidence type="ECO:0000313" key="15">
    <source>
        <dbReference type="Proteomes" id="UP001611383"/>
    </source>
</evidence>
<name>A0ABY9X9Y3_9BACT</name>
<comment type="subcellular location">
    <subcellularLocation>
        <location evidence="1">Cell membrane</location>
    </subcellularLocation>
</comment>
<organism evidence="14 15">
    <name type="scientific">Archangium minus</name>
    <dbReference type="NCBI Taxonomy" id="83450"/>
    <lineage>
        <taxon>Bacteria</taxon>
        <taxon>Pseudomonadati</taxon>
        <taxon>Myxococcota</taxon>
        <taxon>Myxococcia</taxon>
        <taxon>Myxococcales</taxon>
        <taxon>Cystobacterineae</taxon>
        <taxon>Archangiaceae</taxon>
        <taxon>Archangium</taxon>
    </lineage>
</organism>
<reference evidence="14 15" key="1">
    <citation type="submission" date="2019-08" db="EMBL/GenBank/DDBJ databases">
        <title>Archangium and Cystobacter genomes.</title>
        <authorList>
            <person name="Chen I.-C.K."/>
            <person name="Wielgoss S."/>
        </authorList>
    </citation>
    <scope>NUCLEOTIDE SEQUENCE [LARGE SCALE GENOMIC DNA]</scope>
    <source>
        <strain evidence="14 15">Cbm 6</strain>
    </source>
</reference>
<evidence type="ECO:0000256" key="5">
    <source>
        <dbReference type="ARBA" id="ARBA00022617"/>
    </source>
</evidence>
<evidence type="ECO:0000256" key="12">
    <source>
        <dbReference type="SAM" id="Phobius"/>
    </source>
</evidence>
<dbReference type="InterPro" id="IPR005126">
    <property type="entry name" value="NapC/NirT_cyt_c_N"/>
</dbReference>
<evidence type="ECO:0000256" key="2">
    <source>
        <dbReference type="ARBA" id="ARBA00007395"/>
    </source>
</evidence>
<proteinExistence type="inferred from homology"/>